<evidence type="ECO:0000313" key="3">
    <source>
        <dbReference type="Proteomes" id="UP000092584"/>
    </source>
</evidence>
<feature type="coiled-coil region" evidence="1">
    <location>
        <begin position="136"/>
        <end position="170"/>
    </location>
</feature>
<proteinExistence type="predicted"/>
<dbReference type="OrthoDB" id="1201072at2"/>
<gene>
    <name evidence="2" type="ORF">LPB3_05880</name>
</gene>
<sequence length="170" mass="20127">MTKKQEQNASFMVRFQQRIFEENGESKIQWRGKVTHVQDGDEKRFSDFNDALTFMQNKLAELTEEATKHEPQEKQESILVKSLSMWKTIKDVGPKVLRDTLKDPKKQFEHFQDEIQDKLNTFGEEISEKVQINEWRNASRSDFNKIQNQIESLSEEIKKLSTKMDTINKK</sequence>
<keyword evidence="3" id="KW-1185">Reference proteome</keyword>
<organism evidence="2 3">
    <name type="scientific">Polaribacter vadi</name>
    <dbReference type="NCBI Taxonomy" id="1774273"/>
    <lineage>
        <taxon>Bacteria</taxon>
        <taxon>Pseudomonadati</taxon>
        <taxon>Bacteroidota</taxon>
        <taxon>Flavobacteriia</taxon>
        <taxon>Flavobacteriales</taxon>
        <taxon>Flavobacteriaceae</taxon>
    </lineage>
</organism>
<reference evidence="3" key="1">
    <citation type="submission" date="2016-02" db="EMBL/GenBank/DDBJ databases">
        <authorList>
            <person name="Shin S.-K."/>
            <person name="Yi H."/>
            <person name="Kim E."/>
        </authorList>
    </citation>
    <scope>NUCLEOTIDE SEQUENCE [LARGE SCALE GENOMIC DNA]</scope>
    <source>
        <strain evidence="3">LPB0003</strain>
    </source>
</reference>
<comment type="caution">
    <text evidence="2">The sequence shown here is derived from an EMBL/GenBank/DDBJ whole genome shotgun (WGS) entry which is preliminary data.</text>
</comment>
<dbReference type="EMBL" id="LSFM01000021">
    <property type="protein sequence ID" value="OBY64921.1"/>
    <property type="molecule type" value="Genomic_DNA"/>
</dbReference>
<evidence type="ECO:0000256" key="1">
    <source>
        <dbReference type="SAM" id="Coils"/>
    </source>
</evidence>
<dbReference type="Proteomes" id="UP000092584">
    <property type="component" value="Unassembled WGS sequence"/>
</dbReference>
<keyword evidence="1" id="KW-0175">Coiled coil</keyword>
<accession>A0A1B8TZ48</accession>
<evidence type="ECO:0000313" key="2">
    <source>
        <dbReference type="EMBL" id="OBY64921.1"/>
    </source>
</evidence>
<dbReference type="RefSeq" id="WP_065318674.1">
    <property type="nucleotide sequence ID" value="NZ_CAXBLX010000005.1"/>
</dbReference>
<dbReference type="STRING" id="1774273.LPB03_06610"/>
<dbReference type="AlphaFoldDB" id="A0A1B8TZ48"/>
<protein>
    <submittedName>
        <fullName evidence="2">Uncharacterized protein</fullName>
    </submittedName>
</protein>
<dbReference type="KEGG" id="pob:LPB03_06610"/>
<name>A0A1B8TZ48_9FLAO</name>